<accession>A0A3M7Q133</accession>
<comment type="caution">
    <text evidence="1">The sequence shown here is derived from an EMBL/GenBank/DDBJ whole genome shotgun (WGS) entry which is preliminary data.</text>
</comment>
<protein>
    <submittedName>
        <fullName evidence="1">Uncharacterized protein</fullName>
    </submittedName>
</protein>
<keyword evidence="2" id="KW-1185">Reference proteome</keyword>
<reference evidence="1 2" key="1">
    <citation type="journal article" date="2018" name="Sci. Rep.">
        <title>Genomic signatures of local adaptation to the degree of environmental predictability in rotifers.</title>
        <authorList>
            <person name="Franch-Gras L."/>
            <person name="Hahn C."/>
            <person name="Garcia-Roger E.M."/>
            <person name="Carmona M.J."/>
            <person name="Serra M."/>
            <person name="Gomez A."/>
        </authorList>
    </citation>
    <scope>NUCLEOTIDE SEQUENCE [LARGE SCALE GENOMIC DNA]</scope>
    <source>
        <strain evidence="1">HYR1</strain>
    </source>
</reference>
<sequence length="171" mass="20138">MVGSGIGIFTPFRDIFSDFAELMSNFNAVMIDPMANDKAQEFSVTWEILYECRYFFIVSEVKRMLNRIENNSFRSNQTSVQTRISITSNETCRLWFVIAKGKSWSNTLVIIKRQLVVLLRPLQNYVKFSFNDGSMQLSKYLNYIKYLTSLNVNFRYIELRNQMAIFLIEKN</sequence>
<gene>
    <name evidence="1" type="ORF">BpHYR1_050749</name>
</gene>
<evidence type="ECO:0000313" key="2">
    <source>
        <dbReference type="Proteomes" id="UP000276133"/>
    </source>
</evidence>
<dbReference type="Proteomes" id="UP000276133">
    <property type="component" value="Unassembled WGS sequence"/>
</dbReference>
<organism evidence="1 2">
    <name type="scientific">Brachionus plicatilis</name>
    <name type="common">Marine rotifer</name>
    <name type="synonym">Brachionus muelleri</name>
    <dbReference type="NCBI Taxonomy" id="10195"/>
    <lineage>
        <taxon>Eukaryota</taxon>
        <taxon>Metazoa</taxon>
        <taxon>Spiralia</taxon>
        <taxon>Gnathifera</taxon>
        <taxon>Rotifera</taxon>
        <taxon>Eurotatoria</taxon>
        <taxon>Monogononta</taxon>
        <taxon>Pseudotrocha</taxon>
        <taxon>Ploima</taxon>
        <taxon>Brachionidae</taxon>
        <taxon>Brachionus</taxon>
    </lineage>
</organism>
<dbReference type="AlphaFoldDB" id="A0A3M7Q133"/>
<proteinExistence type="predicted"/>
<name>A0A3M7Q133_BRAPC</name>
<dbReference type="EMBL" id="REGN01007914">
    <property type="protein sequence ID" value="RNA04924.1"/>
    <property type="molecule type" value="Genomic_DNA"/>
</dbReference>
<evidence type="ECO:0000313" key="1">
    <source>
        <dbReference type="EMBL" id="RNA04924.1"/>
    </source>
</evidence>